<protein>
    <submittedName>
        <fullName evidence="7">Restriction endonuclease subunit S</fullName>
    </submittedName>
</protein>
<dbReference type="Gene3D" id="3.90.220.20">
    <property type="entry name" value="DNA methylase specificity domains"/>
    <property type="match status" value="2"/>
</dbReference>
<feature type="domain" description="Type I restriction modification DNA specificity" evidence="6">
    <location>
        <begin position="16"/>
        <end position="175"/>
    </location>
</feature>
<feature type="domain" description="Type I restriction modification DNA specificity" evidence="6">
    <location>
        <begin position="249"/>
        <end position="385"/>
    </location>
</feature>
<dbReference type="Gene3D" id="1.10.287.1120">
    <property type="entry name" value="Bipartite methylase S protein"/>
    <property type="match status" value="1"/>
</dbReference>
<comment type="caution">
    <text evidence="7">The sequence shown here is derived from an EMBL/GenBank/DDBJ whole genome shotgun (WGS) entry which is preliminary data.</text>
</comment>
<dbReference type="GO" id="GO:0004519">
    <property type="term" value="F:endonuclease activity"/>
    <property type="evidence" value="ECO:0007669"/>
    <property type="project" value="UniProtKB-KW"/>
</dbReference>
<name>A0A323TMP5_9BACI</name>
<dbReference type="EMBL" id="PDOD01000001">
    <property type="protein sequence ID" value="PYZ94927.1"/>
    <property type="molecule type" value="Genomic_DNA"/>
</dbReference>
<dbReference type="SUPFAM" id="SSF116734">
    <property type="entry name" value="DNA methylase specificity domain"/>
    <property type="match status" value="2"/>
</dbReference>
<keyword evidence="7" id="KW-0378">Hydrolase</keyword>
<proteinExistence type="inferred from homology"/>
<comment type="similarity">
    <text evidence="1">Belongs to the type-I restriction system S methylase family.</text>
</comment>
<keyword evidence="8" id="KW-1185">Reference proteome</keyword>
<keyword evidence="5" id="KW-0175">Coiled coil</keyword>
<evidence type="ECO:0000256" key="2">
    <source>
        <dbReference type="ARBA" id="ARBA00022747"/>
    </source>
</evidence>
<dbReference type="InterPro" id="IPR044946">
    <property type="entry name" value="Restrct_endonuc_typeI_TRD_sf"/>
</dbReference>
<sequence>MKKDIDQYYWLTDIPASWKIVKLKYLCHIATGNFDTQDKLENGRYPLFVRSQNIEKIDKYSHDGEAVMTAGDGVGVGRVFHYYNGKFAAHQRLYVFKDFKREVLGKYIYYSVMSNLKFEVLQGNAKSTVDSLRYPMLANFPIILPHIDIQIKMVKFLDQKTTEIDDLIADKEKLIKLLEEKRQAVITEAVTKGLDPNVMMKDSGVEWIGEIPEHWEEKRIKYLFFELNDRNFNEEASLLSLFTSIGVRPRKDMEQKGNKSQTVINYKIVKKGDIVVNKLLAWMGSIGISEFDGVTSPDYDVYRPLNKNLVSKNYYHYYFRNFHFKGDCYKYGRGIMLMRWRTYSDDFKKILVTLPPIEEQKNIAAYLDKICNEIDLLIENNLNTITKLKEYRQSLIYEAVTGKIDVREMVGETDKEEVLQS</sequence>
<evidence type="ECO:0000313" key="8">
    <source>
        <dbReference type="Proteomes" id="UP000248214"/>
    </source>
</evidence>
<organism evidence="7 8">
    <name type="scientific">Salipaludibacillus keqinensis</name>
    <dbReference type="NCBI Taxonomy" id="2045207"/>
    <lineage>
        <taxon>Bacteria</taxon>
        <taxon>Bacillati</taxon>
        <taxon>Bacillota</taxon>
        <taxon>Bacilli</taxon>
        <taxon>Bacillales</taxon>
        <taxon>Bacillaceae</taxon>
    </lineage>
</organism>
<dbReference type="InterPro" id="IPR051212">
    <property type="entry name" value="Type-I_RE_S_subunit"/>
</dbReference>
<dbReference type="AlphaFoldDB" id="A0A323TMP5"/>
<dbReference type="GO" id="GO:0009307">
    <property type="term" value="P:DNA restriction-modification system"/>
    <property type="evidence" value="ECO:0007669"/>
    <property type="project" value="UniProtKB-KW"/>
</dbReference>
<keyword evidence="2" id="KW-0680">Restriction system</keyword>
<keyword evidence="7" id="KW-0255">Endonuclease</keyword>
<accession>A0A323TMP5</accession>
<gene>
    <name evidence="7" type="ORF">CR194_05230</name>
</gene>
<evidence type="ECO:0000256" key="3">
    <source>
        <dbReference type="ARBA" id="ARBA00023125"/>
    </source>
</evidence>
<dbReference type="GO" id="GO:0003677">
    <property type="term" value="F:DNA binding"/>
    <property type="evidence" value="ECO:0007669"/>
    <property type="project" value="UniProtKB-KW"/>
</dbReference>
<evidence type="ECO:0000313" key="7">
    <source>
        <dbReference type="EMBL" id="PYZ94927.1"/>
    </source>
</evidence>
<evidence type="ECO:0000256" key="5">
    <source>
        <dbReference type="SAM" id="Coils"/>
    </source>
</evidence>
<dbReference type="OrthoDB" id="9795776at2"/>
<dbReference type="RefSeq" id="WP_110608560.1">
    <property type="nucleotide sequence ID" value="NZ_PDOD01000001.1"/>
</dbReference>
<evidence type="ECO:0000256" key="1">
    <source>
        <dbReference type="ARBA" id="ARBA00010923"/>
    </source>
</evidence>
<keyword evidence="3" id="KW-0238">DNA-binding</keyword>
<dbReference type="Proteomes" id="UP000248214">
    <property type="component" value="Unassembled WGS sequence"/>
</dbReference>
<keyword evidence="7" id="KW-0540">Nuclease</keyword>
<dbReference type="PANTHER" id="PTHR43140:SF1">
    <property type="entry name" value="TYPE I RESTRICTION ENZYME ECOKI SPECIFICITY SUBUNIT"/>
    <property type="match status" value="1"/>
</dbReference>
<dbReference type="InterPro" id="IPR000055">
    <property type="entry name" value="Restrct_endonuc_typeI_TRD"/>
</dbReference>
<evidence type="ECO:0000256" key="4">
    <source>
        <dbReference type="ARBA" id="ARBA00038652"/>
    </source>
</evidence>
<reference evidence="7 8" key="1">
    <citation type="submission" date="2017-10" db="EMBL/GenBank/DDBJ databases">
        <title>Bacillus sp. nov., a halophilic bacterium isolated from a Keqin Lake.</title>
        <authorList>
            <person name="Wang H."/>
        </authorList>
    </citation>
    <scope>NUCLEOTIDE SEQUENCE [LARGE SCALE GENOMIC DNA]</scope>
    <source>
        <strain evidence="7 8">KQ-12</strain>
    </source>
</reference>
<feature type="coiled-coil region" evidence="5">
    <location>
        <begin position="157"/>
        <end position="188"/>
    </location>
</feature>
<dbReference type="Pfam" id="PF01420">
    <property type="entry name" value="Methylase_S"/>
    <property type="match status" value="2"/>
</dbReference>
<evidence type="ECO:0000259" key="6">
    <source>
        <dbReference type="Pfam" id="PF01420"/>
    </source>
</evidence>
<dbReference type="PANTHER" id="PTHR43140">
    <property type="entry name" value="TYPE-1 RESTRICTION ENZYME ECOKI SPECIFICITY PROTEIN"/>
    <property type="match status" value="1"/>
</dbReference>
<comment type="subunit">
    <text evidence="4">The methyltransferase is composed of M and S polypeptides.</text>
</comment>